<reference evidence="2" key="2">
    <citation type="journal article" date="2013" name="Proc. Natl. Acad. Sci. U.S.A.">
        <title>Genome structure and metabolic features in the red seaweed Chondrus crispus shed light on evolution of the Archaeplastida.</title>
        <authorList>
            <person name="Collen J."/>
            <person name="Porcel B."/>
            <person name="Carre W."/>
            <person name="Ball S.G."/>
            <person name="Chaparro C."/>
            <person name="Tonon T."/>
            <person name="Barbeyron T."/>
            <person name="Michel G."/>
            <person name="Noel B."/>
            <person name="Valentin K."/>
            <person name="Elias M."/>
            <person name="Artiguenave F."/>
            <person name="Arun A."/>
            <person name="Aury J.M."/>
            <person name="Barbosa-Neto J.F."/>
            <person name="Bothwell J.H."/>
            <person name="Bouget F.Y."/>
            <person name="Brillet L."/>
            <person name="Cabello-Hurtado F."/>
            <person name="Capella-Gutierrez S."/>
            <person name="Charrier B."/>
            <person name="Cladiere L."/>
            <person name="Cock J.M."/>
            <person name="Coelho S.M."/>
            <person name="Colleoni C."/>
            <person name="Czjzek M."/>
            <person name="Da Silva C."/>
            <person name="Delage L."/>
            <person name="Denoeud F."/>
            <person name="Deschamps P."/>
            <person name="Dittami S.M."/>
            <person name="Gabalden T."/>
            <person name="Gachon C.M."/>
            <person name="Groisillier A."/>
            <person name="Herve C."/>
            <person name="Jabbari K."/>
            <person name="Katinka M."/>
            <person name="Kloareg B."/>
            <person name="Kowalczyk N."/>
            <person name="Labadie K."/>
            <person name="Leblanc C."/>
            <person name="Lopez P.J."/>
            <person name="McLachlan D.H."/>
            <person name="Meslet-Cladiere L."/>
            <person name="Moustafa A."/>
            <person name="Nehr Z."/>
            <person name="Nyvall Collen P."/>
            <person name="Panaud O."/>
            <person name="Partensky F."/>
            <person name="Poulain J."/>
            <person name="Rensing S.A."/>
            <person name="Rousvoal S."/>
            <person name="Samson G."/>
            <person name="Symeonidi A."/>
            <person name="Weissenbach J."/>
            <person name="Zambounis A."/>
            <person name="Wincker P."/>
            <person name="Boyen C."/>
        </authorList>
    </citation>
    <scope>NUCLEOTIDE SEQUENCE</scope>
    <source>
        <strain evidence="2">Stackhouse</strain>
    </source>
</reference>
<dbReference type="EMBL" id="HG002012">
    <property type="protein sequence ID" value="CDF39199.1"/>
    <property type="molecule type" value="Genomic_DNA"/>
</dbReference>
<dbReference type="KEGG" id="ccp:CHC_T00002110001"/>
<dbReference type="Proteomes" id="UP000012073">
    <property type="component" value="Unassembled WGS sequence"/>
</dbReference>
<name>R7QM72_CHOCR</name>
<sequence length="34" mass="3708">MLDLCIFSISACVRQLPAAESRIQLAYDTGLHTA</sequence>
<dbReference type="EMBL" id="HG001640">
    <property type="protein sequence ID" value="CDF33304.1"/>
    <property type="molecule type" value="Genomic_DNA"/>
</dbReference>
<dbReference type="Gramene" id="CDF39199">
    <property type="protein sequence ID" value="CDF39199"/>
    <property type="gene ID" value="CHC_T00006462001"/>
</dbReference>
<dbReference type="KEGG" id="ccp:CHC_T00006462001"/>
<dbReference type="Gramene" id="CDF33304">
    <property type="protein sequence ID" value="CDF33304"/>
    <property type="gene ID" value="CHC_T00002110001"/>
</dbReference>
<protein>
    <submittedName>
        <fullName evidence="2">Uncharacterized protein</fullName>
    </submittedName>
</protein>
<dbReference type="RefSeq" id="XP_005713107.1">
    <property type="nucleotide sequence ID" value="XM_005713050.1"/>
</dbReference>
<gene>
    <name evidence="1" type="ORF">CHC_T00002110001</name>
    <name evidence="2" type="ORF">CHC_T00006462001</name>
</gene>
<evidence type="ECO:0000313" key="2">
    <source>
        <dbReference type="EMBL" id="CDF39199.1"/>
    </source>
</evidence>
<evidence type="ECO:0000313" key="3">
    <source>
        <dbReference type="Proteomes" id="UP000012073"/>
    </source>
</evidence>
<dbReference type="RefSeq" id="XP_005719110.1">
    <property type="nucleotide sequence ID" value="XM_005719053.1"/>
</dbReference>
<accession>R7QM72</accession>
<keyword evidence="3" id="KW-1185">Reference proteome</keyword>
<dbReference type="GeneID" id="17326829"/>
<reference evidence="2" key="3">
    <citation type="submission" date="2013-05" db="EMBL/GenBank/DDBJ databases">
        <authorList>
            <person name="Genoscope - CEA"/>
        </authorList>
    </citation>
    <scope>NUCLEOTIDE SEQUENCE</scope>
    <source>
        <strain evidence="2">Stackhouse</strain>
    </source>
</reference>
<dbReference type="GeneID" id="17320821"/>
<reference evidence="3" key="1">
    <citation type="journal article" date="2013" name="Proc. Natl. Acad. Sci. U.S.A.">
        <title>Genome structure and metabolic features in the red seaweed Chondrus crispus shed light on evolution of the Archaeplastida.</title>
        <authorList>
            <person name="Collen J."/>
            <person name="Porcel B."/>
            <person name="Carre W."/>
            <person name="Ball S.G."/>
            <person name="Chaparro C."/>
            <person name="Tonon T."/>
            <person name="Barbeyron T."/>
            <person name="Michel G."/>
            <person name="Noel B."/>
            <person name="Valentin K."/>
            <person name="Elias M."/>
            <person name="Artiguenave F."/>
            <person name="Arun A."/>
            <person name="Aury J.M."/>
            <person name="Barbosa-Neto J.F."/>
            <person name="Bothwell J.H."/>
            <person name="Bouget F.Y."/>
            <person name="Brillet L."/>
            <person name="Cabello-Hurtado F."/>
            <person name="Capella-Gutierrez S."/>
            <person name="Charrier B."/>
            <person name="Cladiere L."/>
            <person name="Cock J.M."/>
            <person name="Coelho S.M."/>
            <person name="Colleoni C."/>
            <person name="Czjzek M."/>
            <person name="Da Silva C."/>
            <person name="Delage L."/>
            <person name="Denoeud F."/>
            <person name="Deschamps P."/>
            <person name="Dittami S.M."/>
            <person name="Gabaldon T."/>
            <person name="Gachon C.M."/>
            <person name="Groisillier A."/>
            <person name="Herve C."/>
            <person name="Jabbari K."/>
            <person name="Katinka M."/>
            <person name="Kloareg B."/>
            <person name="Kowalczyk N."/>
            <person name="Labadie K."/>
            <person name="Leblanc C."/>
            <person name="Lopez P.J."/>
            <person name="McLachlan D.H."/>
            <person name="Meslet-Cladiere L."/>
            <person name="Moustafa A."/>
            <person name="Nehr Z."/>
            <person name="Nyvall Collen P."/>
            <person name="Panaud O."/>
            <person name="Partensky F."/>
            <person name="Poulain J."/>
            <person name="Rensing S.A."/>
            <person name="Rousvoal S."/>
            <person name="Samson G."/>
            <person name="Symeonidi A."/>
            <person name="Weissenbach J."/>
            <person name="Zambounis A."/>
            <person name="Wincker P."/>
            <person name="Boyen C."/>
        </authorList>
    </citation>
    <scope>NUCLEOTIDE SEQUENCE [LARGE SCALE GENOMIC DNA]</scope>
    <source>
        <strain evidence="3">cv. Stackhouse</strain>
    </source>
</reference>
<dbReference type="AlphaFoldDB" id="R7QM72"/>
<organism evidence="2 3">
    <name type="scientific">Chondrus crispus</name>
    <name type="common">Carrageen Irish moss</name>
    <name type="synonym">Polymorpha crispa</name>
    <dbReference type="NCBI Taxonomy" id="2769"/>
    <lineage>
        <taxon>Eukaryota</taxon>
        <taxon>Rhodophyta</taxon>
        <taxon>Florideophyceae</taxon>
        <taxon>Rhodymeniophycidae</taxon>
        <taxon>Gigartinales</taxon>
        <taxon>Gigartinaceae</taxon>
        <taxon>Chondrus</taxon>
    </lineage>
</organism>
<evidence type="ECO:0000313" key="1">
    <source>
        <dbReference type="EMBL" id="CDF33304.1"/>
    </source>
</evidence>
<proteinExistence type="predicted"/>